<evidence type="ECO:0000259" key="2">
    <source>
        <dbReference type="Pfam" id="PF06972"/>
    </source>
</evidence>
<feature type="compositionally biased region" description="Polar residues" evidence="1">
    <location>
        <begin position="598"/>
        <end position="615"/>
    </location>
</feature>
<feature type="domain" description="GBF-interacting protein 1 N-terminal" evidence="2">
    <location>
        <begin position="18"/>
        <end position="76"/>
    </location>
</feature>
<feature type="region of interest" description="Disordered" evidence="1">
    <location>
        <begin position="50"/>
        <end position="188"/>
    </location>
</feature>
<name>A0AAV7EFC2_ARIFI</name>
<dbReference type="PANTHER" id="PTHR46445">
    <property type="entry name" value="RNA POLYMERASE II DEGRADATION FACTOR-LIKE PROTEIN (DUF1296)"/>
    <property type="match status" value="1"/>
</dbReference>
<feature type="region of interest" description="Disordered" evidence="1">
    <location>
        <begin position="1"/>
        <end position="25"/>
    </location>
</feature>
<feature type="region of interest" description="Disordered" evidence="1">
    <location>
        <begin position="770"/>
        <end position="843"/>
    </location>
</feature>
<feature type="compositionally biased region" description="Polar residues" evidence="1">
    <location>
        <begin position="465"/>
        <end position="486"/>
    </location>
</feature>
<dbReference type="SUPFAM" id="SSF46934">
    <property type="entry name" value="UBA-like"/>
    <property type="match status" value="1"/>
</dbReference>
<accession>A0AAV7EFC2</accession>
<feature type="compositionally biased region" description="Polar residues" evidence="1">
    <location>
        <begin position="111"/>
        <end position="122"/>
    </location>
</feature>
<dbReference type="InterPro" id="IPR009719">
    <property type="entry name" value="GIP1_N"/>
</dbReference>
<feature type="compositionally biased region" description="Low complexity" evidence="1">
    <location>
        <begin position="817"/>
        <end position="843"/>
    </location>
</feature>
<sequence length="843" mass="89596">MSHAGSSSRGRGNGTPPIPSASKKMVDSLKEIVNCPDHEIYAMLKECNMDPNDTVNRLLSQDPFHEVKSKREKKKESKDGPEVRSRVVSSSSNRGGRSADRNSGRSGATLFASNDSGGSRNRNAFKKENGGVLQYSAPSASAVAGNAANRRPISVSDSLPTEGMGPVLGTDMPPLPSQSSSGYHQPAWVGVPGQVSMADIVKRGKPQSKPPSMPFSNPLQQTVNFPPVSAPLPSESYQDLSLSQRPASEVLDISLEPAVTAPEKSVVDTSDVPTVYVDQSSTSDLQDKGNFGLNSLSDEVHKSDGSVIVENHAAVSASDRQIQAEDPYHSQGLRFEEGHRGGSHISISDYPVPSSVEDVSVVVSSTAASLQQLSLQNEELESSSPVLEDNPAVIIPNHLQVPSADCSHLSFGSFGSGVNVTFSGPFPPKSMKSELEESKLVAESTSIKHTDIRSNEYYGNDHLGSVSNDNADAPSSSQPEIVQHNSAPEPAHGHQYSFPTSVPGYGFESAAQANAAAYSYAQTNSQMQNLAPFSSVMQPYTNALPSNLLASTVQPTRESDLPYSPFLATQSMPTKYSTSMSSISGPTMSMPEGLKPSVFSSPQPTQQTLPSTNIATGPALPQHLPLHPYSQPTLPLGHFANMIGFPFLPQSYTYLPYAAAGSSAFHQSPAAVHNAAGIKYSVPQYKNSVSVSSLPQSAAVASGYGGGFGNSNSISQNFNLNPSSNPASTIGYEDVISSQYKDNNHYVPLQQNEGSAMWVPGPGSRTMSALPGSTFYSFQGQNQPSGFRQGQQPSPYGNLGYPNFYHSQAGGASQEHQQTQSDGTLSTSQGSSQQSHQIWQHSY</sequence>
<feature type="region of interest" description="Disordered" evidence="1">
    <location>
        <begin position="452"/>
        <end position="499"/>
    </location>
</feature>
<comment type="caution">
    <text evidence="3">The sequence shown here is derived from an EMBL/GenBank/DDBJ whole genome shotgun (WGS) entry which is preliminary data.</text>
</comment>
<dbReference type="Proteomes" id="UP000825729">
    <property type="component" value="Unassembled WGS sequence"/>
</dbReference>
<feature type="compositionally biased region" description="Low complexity" evidence="1">
    <location>
        <begin position="86"/>
        <end position="96"/>
    </location>
</feature>
<feature type="compositionally biased region" description="Polar residues" evidence="1">
    <location>
        <begin position="774"/>
        <end position="795"/>
    </location>
</feature>
<reference evidence="3 4" key="1">
    <citation type="submission" date="2021-07" db="EMBL/GenBank/DDBJ databases">
        <title>The Aristolochia fimbriata genome: insights into angiosperm evolution, floral development and chemical biosynthesis.</title>
        <authorList>
            <person name="Jiao Y."/>
        </authorList>
    </citation>
    <scope>NUCLEOTIDE SEQUENCE [LARGE SCALE GENOMIC DNA]</scope>
    <source>
        <strain evidence="3">IBCAS-2021</strain>
        <tissue evidence="3">Leaf</tissue>
    </source>
</reference>
<gene>
    <name evidence="3" type="ORF">H6P81_013676</name>
</gene>
<evidence type="ECO:0000313" key="4">
    <source>
        <dbReference type="Proteomes" id="UP000825729"/>
    </source>
</evidence>
<organism evidence="3 4">
    <name type="scientific">Aristolochia fimbriata</name>
    <name type="common">White veined hardy Dutchman's pipe vine</name>
    <dbReference type="NCBI Taxonomy" id="158543"/>
    <lineage>
        <taxon>Eukaryota</taxon>
        <taxon>Viridiplantae</taxon>
        <taxon>Streptophyta</taxon>
        <taxon>Embryophyta</taxon>
        <taxon>Tracheophyta</taxon>
        <taxon>Spermatophyta</taxon>
        <taxon>Magnoliopsida</taxon>
        <taxon>Magnoliidae</taxon>
        <taxon>Piperales</taxon>
        <taxon>Aristolochiaceae</taxon>
        <taxon>Aristolochia</taxon>
    </lineage>
</organism>
<evidence type="ECO:0000313" key="3">
    <source>
        <dbReference type="EMBL" id="KAG9447548.1"/>
    </source>
</evidence>
<feature type="compositionally biased region" description="Polar residues" evidence="1">
    <location>
        <begin position="214"/>
        <end position="224"/>
    </location>
</feature>
<keyword evidence="4" id="KW-1185">Reference proteome</keyword>
<dbReference type="PANTHER" id="PTHR46445:SF3">
    <property type="entry name" value="RNA POLYMERASE II DEGRADATION FACTOR-LIKE PROTEIN (DUF1296)-RELATED"/>
    <property type="match status" value="1"/>
</dbReference>
<feature type="region of interest" description="Disordered" evidence="1">
    <location>
        <begin position="593"/>
        <end position="626"/>
    </location>
</feature>
<protein>
    <recommendedName>
        <fullName evidence="2">GBF-interacting protein 1 N-terminal domain-containing protein</fullName>
    </recommendedName>
</protein>
<dbReference type="Pfam" id="PF06972">
    <property type="entry name" value="GIP1_N"/>
    <property type="match status" value="1"/>
</dbReference>
<feature type="compositionally biased region" description="Low complexity" evidence="1">
    <location>
        <begin position="136"/>
        <end position="148"/>
    </location>
</feature>
<dbReference type="InterPro" id="IPR009060">
    <property type="entry name" value="UBA-like_sf"/>
</dbReference>
<feature type="region of interest" description="Disordered" evidence="1">
    <location>
        <begin position="202"/>
        <end position="243"/>
    </location>
</feature>
<dbReference type="AlphaFoldDB" id="A0AAV7EFC2"/>
<feature type="compositionally biased region" description="Basic and acidic residues" evidence="1">
    <location>
        <begin position="63"/>
        <end position="85"/>
    </location>
</feature>
<dbReference type="EMBL" id="JAINDJ010000005">
    <property type="protein sequence ID" value="KAG9447548.1"/>
    <property type="molecule type" value="Genomic_DNA"/>
</dbReference>
<feature type="compositionally biased region" description="Polar residues" evidence="1">
    <location>
        <begin position="1"/>
        <end position="10"/>
    </location>
</feature>
<proteinExistence type="predicted"/>
<evidence type="ECO:0000256" key="1">
    <source>
        <dbReference type="SAM" id="MobiDB-lite"/>
    </source>
</evidence>